<dbReference type="EMBL" id="DS231871">
    <property type="protein sequence ID" value="EDS41188.1"/>
    <property type="molecule type" value="Genomic_DNA"/>
</dbReference>
<dbReference type="Proteomes" id="UP000002320">
    <property type="component" value="Unassembled WGS sequence"/>
</dbReference>
<evidence type="ECO:0000313" key="1">
    <source>
        <dbReference type="EMBL" id="EDS41188.1"/>
    </source>
</evidence>
<evidence type="ECO:0000313" key="2">
    <source>
        <dbReference type="EnsemblMetazoa" id="CPIJ004056-PA"/>
    </source>
</evidence>
<dbReference type="KEGG" id="cqu:CpipJ_CPIJ004056"/>
<proteinExistence type="predicted"/>
<organism>
    <name type="scientific">Culex quinquefasciatus</name>
    <name type="common">Southern house mosquito</name>
    <name type="synonym">Culex pungens</name>
    <dbReference type="NCBI Taxonomy" id="7176"/>
    <lineage>
        <taxon>Eukaryota</taxon>
        <taxon>Metazoa</taxon>
        <taxon>Ecdysozoa</taxon>
        <taxon>Arthropoda</taxon>
        <taxon>Hexapoda</taxon>
        <taxon>Insecta</taxon>
        <taxon>Pterygota</taxon>
        <taxon>Neoptera</taxon>
        <taxon>Endopterygota</taxon>
        <taxon>Diptera</taxon>
        <taxon>Nematocera</taxon>
        <taxon>Culicoidea</taxon>
        <taxon>Culicidae</taxon>
        <taxon>Culicinae</taxon>
        <taxon>Culicini</taxon>
        <taxon>Culex</taxon>
        <taxon>Culex</taxon>
    </lineage>
</organism>
<accession>B0WAF2</accession>
<dbReference type="EnsemblMetazoa" id="CPIJ004056-RA">
    <property type="protein sequence ID" value="CPIJ004056-PA"/>
    <property type="gene ID" value="CPIJ004056"/>
</dbReference>
<protein>
    <submittedName>
        <fullName evidence="1 2">Uncharacterized protein</fullName>
    </submittedName>
</protein>
<dbReference type="VEuPathDB" id="VectorBase:CPIJ004056"/>
<dbReference type="AlphaFoldDB" id="B0WAF2"/>
<reference evidence="1" key="1">
    <citation type="submission" date="2007-03" db="EMBL/GenBank/DDBJ databases">
        <title>Annotation of Culex pipiens quinquefasciatus.</title>
        <authorList>
            <consortium name="The Broad Institute Genome Sequencing Platform"/>
            <person name="Atkinson P.W."/>
            <person name="Hemingway J."/>
            <person name="Christensen B.M."/>
            <person name="Higgs S."/>
            <person name="Kodira C."/>
            <person name="Hannick L."/>
            <person name="Megy K."/>
            <person name="O'Leary S."/>
            <person name="Pearson M."/>
            <person name="Haas B.J."/>
            <person name="Mauceli E."/>
            <person name="Wortman J.R."/>
            <person name="Lee N.H."/>
            <person name="Guigo R."/>
            <person name="Stanke M."/>
            <person name="Alvarado L."/>
            <person name="Amedeo P."/>
            <person name="Antoine C.H."/>
            <person name="Arensburger P."/>
            <person name="Bidwell S.L."/>
            <person name="Crawford M."/>
            <person name="Camaro F."/>
            <person name="Devon K."/>
            <person name="Engels R."/>
            <person name="Hammond M."/>
            <person name="Howarth C."/>
            <person name="Koehrsen M."/>
            <person name="Lawson D."/>
            <person name="Montgomery P."/>
            <person name="Nene V."/>
            <person name="Nusbaum C."/>
            <person name="Puiu D."/>
            <person name="Romero-Severson J."/>
            <person name="Severson D.W."/>
            <person name="Shumway M."/>
            <person name="Sisk P."/>
            <person name="Stolte C."/>
            <person name="Zeng Q."/>
            <person name="Eisenstadt E."/>
            <person name="Fraser-Liggett C."/>
            <person name="Strausberg R."/>
            <person name="Galagan J."/>
            <person name="Birren B."/>
            <person name="Collins F.H."/>
        </authorList>
    </citation>
    <scope>NUCLEOTIDE SEQUENCE [LARGE SCALE GENOMIC DNA]</scope>
    <source>
        <strain evidence="1">JHB</strain>
    </source>
</reference>
<sequence length="66" mass="7691">SARHVSCPAADGSSISSFDVSRIHRRRVRLKLVQHCVRCLLLIFMLFSRIRVRPRFVASYSRVFVM</sequence>
<keyword evidence="3" id="KW-1185">Reference proteome</keyword>
<reference evidence="2" key="2">
    <citation type="submission" date="2020-05" db="UniProtKB">
        <authorList>
            <consortium name="EnsemblMetazoa"/>
        </authorList>
    </citation>
    <scope>IDENTIFICATION</scope>
    <source>
        <strain evidence="2">JHB</strain>
    </source>
</reference>
<name>B0WAF2_CULQU</name>
<dbReference type="InParanoid" id="B0WAF2"/>
<evidence type="ECO:0000313" key="3">
    <source>
        <dbReference type="Proteomes" id="UP000002320"/>
    </source>
</evidence>
<feature type="non-terminal residue" evidence="1">
    <location>
        <position position="1"/>
    </location>
</feature>
<gene>
    <name evidence="2" type="primary">6035517</name>
    <name evidence="1" type="ORF">CpipJ_CPIJ004056</name>
</gene>
<dbReference type="HOGENOM" id="CLU_2838480_0_0_1"/>